<proteinExistence type="predicted"/>
<organism evidence="2 3">
    <name type="scientific">Coffea canephora</name>
    <name type="common">Robusta coffee</name>
    <dbReference type="NCBI Taxonomy" id="49390"/>
    <lineage>
        <taxon>Eukaryota</taxon>
        <taxon>Viridiplantae</taxon>
        <taxon>Streptophyta</taxon>
        <taxon>Embryophyta</taxon>
        <taxon>Tracheophyta</taxon>
        <taxon>Spermatophyta</taxon>
        <taxon>Magnoliopsida</taxon>
        <taxon>eudicotyledons</taxon>
        <taxon>Gunneridae</taxon>
        <taxon>Pentapetalae</taxon>
        <taxon>asterids</taxon>
        <taxon>lamiids</taxon>
        <taxon>Gentianales</taxon>
        <taxon>Rubiaceae</taxon>
        <taxon>Ixoroideae</taxon>
        <taxon>Gardenieae complex</taxon>
        <taxon>Bertiereae - Coffeeae clade</taxon>
        <taxon>Coffeeae</taxon>
        <taxon>Coffea</taxon>
    </lineage>
</organism>
<reference evidence="3" key="1">
    <citation type="journal article" date="2014" name="Science">
        <title>The coffee genome provides insight into the convergent evolution of caffeine biosynthesis.</title>
        <authorList>
            <person name="Denoeud F."/>
            <person name="Carretero-Paulet L."/>
            <person name="Dereeper A."/>
            <person name="Droc G."/>
            <person name="Guyot R."/>
            <person name="Pietrella M."/>
            <person name="Zheng C."/>
            <person name="Alberti A."/>
            <person name="Anthony F."/>
            <person name="Aprea G."/>
            <person name="Aury J.M."/>
            <person name="Bento P."/>
            <person name="Bernard M."/>
            <person name="Bocs S."/>
            <person name="Campa C."/>
            <person name="Cenci A."/>
            <person name="Combes M.C."/>
            <person name="Crouzillat D."/>
            <person name="Da Silva C."/>
            <person name="Daddiego L."/>
            <person name="De Bellis F."/>
            <person name="Dussert S."/>
            <person name="Garsmeur O."/>
            <person name="Gayraud T."/>
            <person name="Guignon V."/>
            <person name="Jahn K."/>
            <person name="Jamilloux V."/>
            <person name="Joet T."/>
            <person name="Labadie K."/>
            <person name="Lan T."/>
            <person name="Leclercq J."/>
            <person name="Lepelley M."/>
            <person name="Leroy T."/>
            <person name="Li L.T."/>
            <person name="Librado P."/>
            <person name="Lopez L."/>
            <person name="Munoz A."/>
            <person name="Noel B."/>
            <person name="Pallavicini A."/>
            <person name="Perrotta G."/>
            <person name="Poncet V."/>
            <person name="Pot D."/>
            <person name="Priyono X."/>
            <person name="Rigoreau M."/>
            <person name="Rouard M."/>
            <person name="Rozas J."/>
            <person name="Tranchant-Dubreuil C."/>
            <person name="VanBuren R."/>
            <person name="Zhang Q."/>
            <person name="Andrade A.C."/>
            <person name="Argout X."/>
            <person name="Bertrand B."/>
            <person name="de Kochko A."/>
            <person name="Graziosi G."/>
            <person name="Henry R.J."/>
            <person name="Jayarama X."/>
            <person name="Ming R."/>
            <person name="Nagai C."/>
            <person name="Rounsley S."/>
            <person name="Sankoff D."/>
            <person name="Giuliano G."/>
            <person name="Albert V.A."/>
            <person name="Wincker P."/>
            <person name="Lashermes P."/>
        </authorList>
    </citation>
    <scope>NUCLEOTIDE SEQUENCE [LARGE SCALE GENOMIC DNA]</scope>
    <source>
        <strain evidence="3">cv. DH200-94</strain>
    </source>
</reference>
<evidence type="ECO:0000313" key="2">
    <source>
        <dbReference type="EMBL" id="CDP18782.1"/>
    </source>
</evidence>
<evidence type="ECO:0000313" key="3">
    <source>
        <dbReference type="Proteomes" id="UP000295252"/>
    </source>
</evidence>
<accession>A0A068VDY3</accession>
<dbReference type="EMBL" id="HG739372">
    <property type="protein sequence ID" value="CDP18782.1"/>
    <property type="molecule type" value="Genomic_DNA"/>
</dbReference>
<dbReference type="Proteomes" id="UP000295252">
    <property type="component" value="Chromosome X"/>
</dbReference>
<keyword evidence="3" id="KW-1185">Reference proteome</keyword>
<evidence type="ECO:0000256" key="1">
    <source>
        <dbReference type="SAM" id="MobiDB-lite"/>
    </source>
</evidence>
<sequence length="75" mass="8248">MELSSTKPRLTRIVRLTLGTGLEPNPEISDLSIDGISQQVHNKILTPNSTQEMGFNSSHEITPISTQQKGDTQVM</sequence>
<name>A0A068VDY3_COFCA</name>
<protein>
    <submittedName>
        <fullName evidence="2">Uncharacterized protein</fullName>
    </submittedName>
</protein>
<dbReference type="InParanoid" id="A0A068VDY3"/>
<dbReference type="Gramene" id="CDP18782">
    <property type="protein sequence ID" value="CDP18782"/>
    <property type="gene ID" value="GSCOC_T00005555001"/>
</dbReference>
<feature type="region of interest" description="Disordered" evidence="1">
    <location>
        <begin position="48"/>
        <end position="75"/>
    </location>
</feature>
<dbReference type="AlphaFoldDB" id="A0A068VDY3"/>
<gene>
    <name evidence="2" type="ORF">GSCOC_T00005555001</name>
</gene>